<feature type="transmembrane region" description="Helical" evidence="1">
    <location>
        <begin position="6"/>
        <end position="25"/>
    </location>
</feature>
<keyword evidence="3" id="KW-1185">Reference proteome</keyword>
<comment type="caution">
    <text evidence="2">The sequence shown here is derived from an EMBL/GenBank/DDBJ whole genome shotgun (WGS) entry which is preliminary data.</text>
</comment>
<protein>
    <submittedName>
        <fullName evidence="2">Amino acid:polyamine antiporter</fullName>
    </submittedName>
</protein>
<feature type="transmembrane region" description="Helical" evidence="1">
    <location>
        <begin position="182"/>
        <end position="207"/>
    </location>
</feature>
<keyword evidence="1" id="KW-1133">Transmembrane helix</keyword>
<feature type="transmembrane region" description="Helical" evidence="1">
    <location>
        <begin position="115"/>
        <end position="133"/>
    </location>
</feature>
<dbReference type="Proteomes" id="UP000823521">
    <property type="component" value="Unassembled WGS sequence"/>
</dbReference>
<keyword evidence="1" id="KW-0812">Transmembrane</keyword>
<feature type="transmembrane region" description="Helical" evidence="1">
    <location>
        <begin position="55"/>
        <end position="72"/>
    </location>
</feature>
<feature type="transmembrane region" description="Helical" evidence="1">
    <location>
        <begin position="295"/>
        <end position="313"/>
    </location>
</feature>
<accession>A0ABS3VT06</accession>
<evidence type="ECO:0000256" key="1">
    <source>
        <dbReference type="SAM" id="Phobius"/>
    </source>
</evidence>
<dbReference type="Gene3D" id="1.20.1740.10">
    <property type="entry name" value="Amino acid/polyamine transporter I"/>
    <property type="match status" value="1"/>
</dbReference>
<dbReference type="EMBL" id="WVUH01000138">
    <property type="protein sequence ID" value="MBO4207672.1"/>
    <property type="molecule type" value="Genomic_DNA"/>
</dbReference>
<keyword evidence="1" id="KW-0472">Membrane</keyword>
<evidence type="ECO:0000313" key="3">
    <source>
        <dbReference type="Proteomes" id="UP000823521"/>
    </source>
</evidence>
<proteinExistence type="predicted"/>
<feature type="transmembrane region" description="Helical" evidence="1">
    <location>
        <begin position="214"/>
        <end position="234"/>
    </location>
</feature>
<organism evidence="2 3">
    <name type="scientific">Micromonospora echinofusca</name>
    <dbReference type="NCBI Taxonomy" id="47858"/>
    <lineage>
        <taxon>Bacteria</taxon>
        <taxon>Bacillati</taxon>
        <taxon>Actinomycetota</taxon>
        <taxon>Actinomycetes</taxon>
        <taxon>Micromonosporales</taxon>
        <taxon>Micromonosporaceae</taxon>
        <taxon>Micromonospora</taxon>
    </lineage>
</organism>
<gene>
    <name evidence="2" type="ORF">GSF22_16925</name>
</gene>
<feature type="transmembrane region" description="Helical" evidence="1">
    <location>
        <begin position="352"/>
        <end position="372"/>
    </location>
</feature>
<feature type="transmembrane region" description="Helical" evidence="1">
    <location>
        <begin position="319"/>
        <end position="340"/>
    </location>
</feature>
<sequence>MAAGVSGGVLGAGMLIMPPVVAALAGGHSLLVWSAHLLLGASVSLMLAMSVHARVGPTSLAGAVGALLAPWAQRAVDGVFAVAFTAGQAAIAWFAATCLLAAAHGALPRPGTDGLLLALAVLAVAVLAALSPFSLPAVALRLRPWVTGLLALACVAWGWPAVPAAGADTPLAPSDLSPAGGQWLALAALFFAGVGWEAVTTVVPVAAASRRRTAAGVVLGAVAVAVVYLGLAAVQRVTAGAPATGDSVPTPLRWVLTGAVVTVLTSYCFTNVRTAARIVGRLRPGDEPRPTARGATLPVIAAVGAACCAFAVLGTRDGAVPLLLLGPAAAALTGYGLAAAGAVRRGGPLLRVTGVAVLLVLAGMTVLSVPLLRGG</sequence>
<name>A0ABS3VT06_MICEH</name>
<feature type="transmembrane region" description="Helical" evidence="1">
    <location>
        <begin position="145"/>
        <end position="162"/>
    </location>
</feature>
<reference evidence="2 3" key="1">
    <citation type="submission" date="2019-12" db="EMBL/GenBank/DDBJ databases">
        <title>Whole genome sequencing of endophytic Actinobacterium Micromonospora sp. MPMI6T.</title>
        <authorList>
            <person name="Evv R."/>
            <person name="Podile A.R."/>
        </authorList>
    </citation>
    <scope>NUCLEOTIDE SEQUENCE [LARGE SCALE GENOMIC DNA]</scope>
    <source>
        <strain evidence="2 3">MPMI6</strain>
    </source>
</reference>
<feature type="transmembrane region" description="Helical" evidence="1">
    <location>
        <begin position="254"/>
        <end position="274"/>
    </location>
</feature>
<feature type="transmembrane region" description="Helical" evidence="1">
    <location>
        <begin position="79"/>
        <end position="103"/>
    </location>
</feature>
<evidence type="ECO:0000313" key="2">
    <source>
        <dbReference type="EMBL" id="MBO4207672.1"/>
    </source>
</evidence>